<reference evidence="1" key="2">
    <citation type="journal article" date="2015" name="Data Brief">
        <title>Shoot transcriptome of the giant reed, Arundo donax.</title>
        <authorList>
            <person name="Barrero R.A."/>
            <person name="Guerrero F.D."/>
            <person name="Moolhuijzen P."/>
            <person name="Goolsby J.A."/>
            <person name="Tidwell J."/>
            <person name="Bellgard S.E."/>
            <person name="Bellgard M.I."/>
        </authorList>
    </citation>
    <scope>NUCLEOTIDE SEQUENCE</scope>
    <source>
        <tissue evidence="1">Shoot tissue taken approximately 20 cm above the soil surface</tissue>
    </source>
</reference>
<name>A0A0A9A082_ARUDO</name>
<protein>
    <submittedName>
        <fullName evidence="1">Uncharacterized protein</fullName>
    </submittedName>
</protein>
<dbReference type="EMBL" id="GBRH01254522">
    <property type="protein sequence ID" value="JAD43373.1"/>
    <property type="molecule type" value="Transcribed_RNA"/>
</dbReference>
<organism evidence="1">
    <name type="scientific">Arundo donax</name>
    <name type="common">Giant reed</name>
    <name type="synonym">Donax arundinaceus</name>
    <dbReference type="NCBI Taxonomy" id="35708"/>
    <lineage>
        <taxon>Eukaryota</taxon>
        <taxon>Viridiplantae</taxon>
        <taxon>Streptophyta</taxon>
        <taxon>Embryophyta</taxon>
        <taxon>Tracheophyta</taxon>
        <taxon>Spermatophyta</taxon>
        <taxon>Magnoliopsida</taxon>
        <taxon>Liliopsida</taxon>
        <taxon>Poales</taxon>
        <taxon>Poaceae</taxon>
        <taxon>PACMAD clade</taxon>
        <taxon>Arundinoideae</taxon>
        <taxon>Arundineae</taxon>
        <taxon>Arundo</taxon>
    </lineage>
</organism>
<sequence>MPEIFKNFNSLKLPMETGRSAIVHALKSSTRKNSAFAKNVRLI</sequence>
<dbReference type="AlphaFoldDB" id="A0A0A9A082"/>
<accession>A0A0A9A082</accession>
<evidence type="ECO:0000313" key="1">
    <source>
        <dbReference type="EMBL" id="JAD43373.1"/>
    </source>
</evidence>
<proteinExistence type="predicted"/>
<reference evidence="1" key="1">
    <citation type="submission" date="2014-09" db="EMBL/GenBank/DDBJ databases">
        <authorList>
            <person name="Magalhaes I.L.F."/>
            <person name="Oliveira U."/>
            <person name="Santos F.R."/>
            <person name="Vidigal T.H.D.A."/>
            <person name="Brescovit A.D."/>
            <person name="Santos A.J."/>
        </authorList>
    </citation>
    <scope>NUCLEOTIDE SEQUENCE</scope>
    <source>
        <tissue evidence="1">Shoot tissue taken approximately 20 cm above the soil surface</tissue>
    </source>
</reference>